<keyword evidence="1" id="KW-0812">Transmembrane</keyword>
<evidence type="ECO:0000313" key="2">
    <source>
        <dbReference type="EMBL" id="CDW45338.1"/>
    </source>
</evidence>
<keyword evidence="1" id="KW-1133">Transmembrane helix</keyword>
<accession>A0A0K2V496</accession>
<evidence type="ECO:0000256" key="1">
    <source>
        <dbReference type="SAM" id="Phobius"/>
    </source>
</evidence>
<dbReference type="EMBL" id="HACA01027977">
    <property type="protein sequence ID" value="CDW45338.1"/>
    <property type="molecule type" value="Transcribed_RNA"/>
</dbReference>
<dbReference type="AlphaFoldDB" id="A0A0K2V496"/>
<protein>
    <submittedName>
        <fullName evidence="2">Uncharacterized protein</fullName>
    </submittedName>
</protein>
<proteinExistence type="predicted"/>
<keyword evidence="1" id="KW-0472">Membrane</keyword>
<name>A0A0K2V496_LEPSM</name>
<feature type="transmembrane region" description="Helical" evidence="1">
    <location>
        <begin position="12"/>
        <end position="33"/>
    </location>
</feature>
<reference evidence="2" key="1">
    <citation type="submission" date="2014-05" db="EMBL/GenBank/DDBJ databases">
        <authorList>
            <person name="Chronopoulou M."/>
        </authorList>
    </citation>
    <scope>NUCLEOTIDE SEQUENCE</scope>
    <source>
        <tissue evidence="2">Whole organism</tissue>
    </source>
</reference>
<sequence length="42" mass="4948">MALMLTMDEISNASLLFVKTHSFPASFLIYLYWRRGCLCIKY</sequence>
<organism evidence="2">
    <name type="scientific">Lepeophtheirus salmonis</name>
    <name type="common">Salmon louse</name>
    <name type="synonym">Caligus salmonis</name>
    <dbReference type="NCBI Taxonomy" id="72036"/>
    <lineage>
        <taxon>Eukaryota</taxon>
        <taxon>Metazoa</taxon>
        <taxon>Ecdysozoa</taxon>
        <taxon>Arthropoda</taxon>
        <taxon>Crustacea</taxon>
        <taxon>Multicrustacea</taxon>
        <taxon>Hexanauplia</taxon>
        <taxon>Copepoda</taxon>
        <taxon>Siphonostomatoida</taxon>
        <taxon>Caligidae</taxon>
        <taxon>Lepeophtheirus</taxon>
    </lineage>
</organism>